<dbReference type="Proteomes" id="UP000663825">
    <property type="component" value="Unassembled WGS sequence"/>
</dbReference>
<dbReference type="EMBL" id="CAJNYD010002115">
    <property type="protein sequence ID" value="CAF3392661.1"/>
    <property type="molecule type" value="Genomic_DNA"/>
</dbReference>
<dbReference type="Proteomes" id="UP000663833">
    <property type="component" value="Unassembled WGS sequence"/>
</dbReference>
<dbReference type="EMBL" id="CAJNXB010004894">
    <property type="protein sequence ID" value="CAF3397903.1"/>
    <property type="molecule type" value="Genomic_DNA"/>
</dbReference>
<evidence type="ECO:0000313" key="6">
    <source>
        <dbReference type="Proteomes" id="UP000663873"/>
    </source>
</evidence>
<evidence type="ECO:0000313" key="2">
    <source>
        <dbReference type="EMBL" id="CAF3397903.1"/>
    </source>
</evidence>
<name>A0A817ZG00_9BILA</name>
<proteinExistence type="predicted"/>
<evidence type="ECO:0008006" key="7">
    <source>
        <dbReference type="Google" id="ProtNLM"/>
    </source>
</evidence>
<comment type="caution">
    <text evidence="1">The sequence shown here is derived from an EMBL/GenBank/DDBJ whole genome shotgun (WGS) entry which is preliminary data.</text>
</comment>
<evidence type="ECO:0000313" key="1">
    <source>
        <dbReference type="EMBL" id="CAF3392661.1"/>
    </source>
</evidence>
<organism evidence="1 5">
    <name type="scientific">Rotaria socialis</name>
    <dbReference type="NCBI Taxonomy" id="392032"/>
    <lineage>
        <taxon>Eukaryota</taxon>
        <taxon>Metazoa</taxon>
        <taxon>Spiralia</taxon>
        <taxon>Gnathifera</taxon>
        <taxon>Rotifera</taxon>
        <taxon>Eurotatoria</taxon>
        <taxon>Bdelloidea</taxon>
        <taxon>Philodinida</taxon>
        <taxon>Philodinidae</taxon>
        <taxon>Rotaria</taxon>
    </lineage>
</organism>
<dbReference type="Proteomes" id="UP000663851">
    <property type="component" value="Unassembled WGS sequence"/>
</dbReference>
<evidence type="ECO:0000313" key="3">
    <source>
        <dbReference type="EMBL" id="CAF4523357.1"/>
    </source>
</evidence>
<protein>
    <recommendedName>
        <fullName evidence="7">F-box domain-containing protein</fullName>
    </recommendedName>
</protein>
<sequence length="597" mass="71260">MYSLFPIAIRNNNNNNKSSRLEDLANEIFFEIFEYLDTYHAYKGFYYLNKRFENLFTNSNHPTKIEFSTMSRSNFKNYYIDIILPHRYQIKLLHLSNPFSVNAIFSPPNIISEFSCLETLILDNLESKYLDEILNYLTFLPKFHSFTISFANPIECLSHLFTKIVSLSKLKYFKMTYQTKDDCILSIHFPENDRSSIEYLIINGHFLFKSLNNLFRCFPQLHHLSMDSMVTFHSNNMNEELPLIELKHLTYVSFKFEHIINFYDFEKIIKKFFYYVETLRLTVKDDETYLHAKRWQTLITSSMPHLRVFDMNHSIDIEDYDDRDYHSLVSSFYSSFWRERQWHFLHRHEWSALGPDKRVLSSSNLHRTQYYRLDLLYDYCNFGMFTEMNLNLVKHVYTDEILTLIRSKNYFPNVIQLTILSSFKISDDSILPIINHLIPLNQLTQINFLSTCDLLNGLLKLLCFTSNLNSLTFNSLLMGECTVKLLPQNEKFQYIASANKIKNLHILHKCSLANLQLLANLFSKVEYLKIEIIEEQITDIIRFLLIKPNHILQNLFLLCISQSSIKYLEHFNNLIRSECLINDYFIKYVNDDLYLWW</sequence>
<dbReference type="EMBL" id="CAJOBO010004524">
    <property type="protein sequence ID" value="CAF4523357.1"/>
    <property type="molecule type" value="Genomic_DNA"/>
</dbReference>
<gene>
    <name evidence="3" type="ORF">HFQ381_LOCUS29264</name>
    <name evidence="1" type="ORF">LUA448_LOCUS16814</name>
    <name evidence="2" type="ORF">TIS948_LOCUS27431</name>
    <name evidence="4" type="ORF">UJA718_LOCUS30107</name>
</gene>
<dbReference type="OrthoDB" id="9856535at2759"/>
<accession>A0A817ZG00</accession>
<dbReference type="EMBL" id="CAJOBP010010935">
    <property type="protein sequence ID" value="CAF4564978.1"/>
    <property type="molecule type" value="Genomic_DNA"/>
</dbReference>
<evidence type="ECO:0000313" key="4">
    <source>
        <dbReference type="EMBL" id="CAF4564978.1"/>
    </source>
</evidence>
<evidence type="ECO:0000313" key="5">
    <source>
        <dbReference type="Proteomes" id="UP000663833"/>
    </source>
</evidence>
<dbReference type="Proteomes" id="UP000663873">
    <property type="component" value="Unassembled WGS sequence"/>
</dbReference>
<dbReference type="AlphaFoldDB" id="A0A817ZG00"/>
<reference evidence="1" key="1">
    <citation type="submission" date="2021-02" db="EMBL/GenBank/DDBJ databases">
        <authorList>
            <person name="Nowell W R."/>
        </authorList>
    </citation>
    <scope>NUCLEOTIDE SEQUENCE</scope>
</reference>
<keyword evidence="6" id="KW-1185">Reference proteome</keyword>